<evidence type="ECO:0000256" key="3">
    <source>
        <dbReference type="ARBA" id="ARBA00022448"/>
    </source>
</evidence>
<dbReference type="AlphaFoldDB" id="A0A423W559"/>
<evidence type="ECO:0000256" key="10">
    <source>
        <dbReference type="ARBA" id="ARBA00023136"/>
    </source>
</evidence>
<evidence type="ECO:0000313" key="13">
    <source>
        <dbReference type="EMBL" id="ROV98487.1"/>
    </source>
</evidence>
<feature type="region of interest" description="Disordered" evidence="12">
    <location>
        <begin position="1"/>
        <end position="106"/>
    </location>
</feature>
<evidence type="ECO:0000256" key="8">
    <source>
        <dbReference type="ARBA" id="ARBA00022989"/>
    </source>
</evidence>
<dbReference type="PANTHER" id="PTHR12966:SF0">
    <property type="entry name" value="NADH DEHYDROGENASE [UBIQUINONE] 1 ALPHA SUBCOMPLEX SUBUNIT 13"/>
    <property type="match status" value="1"/>
</dbReference>
<name>A0A423W559_9PEZI</name>
<keyword evidence="4 11" id="KW-0679">Respiratory chain</keyword>
<comment type="function">
    <text evidence="11">Complex I functions in the transfer of electrons from NADH to the respiratory chain. Accessory subunit of the mitochondrial membrane respiratory chain NADH dehydrogenase (Complex I), that is believed not to be involved in catalysis.</text>
</comment>
<keyword evidence="7 11" id="KW-0249">Electron transport</keyword>
<evidence type="ECO:0000256" key="1">
    <source>
        <dbReference type="ARBA" id="ARBA00004298"/>
    </source>
</evidence>
<dbReference type="PANTHER" id="PTHR12966">
    <property type="entry name" value="NADH DEHYDROGENASE UBIQUINONE 1 ALPHA SUBCOMPLEX SUBUNIT 13"/>
    <property type="match status" value="1"/>
</dbReference>
<keyword evidence="8" id="KW-1133">Transmembrane helix</keyword>
<keyword evidence="9 11" id="KW-0496">Mitochondrion</keyword>
<dbReference type="GO" id="GO:0005743">
    <property type="term" value="C:mitochondrial inner membrane"/>
    <property type="evidence" value="ECO:0007669"/>
    <property type="project" value="UniProtKB-SubCell"/>
</dbReference>
<dbReference type="InParanoid" id="A0A423W559"/>
<dbReference type="OrthoDB" id="3308at2759"/>
<evidence type="ECO:0000256" key="9">
    <source>
        <dbReference type="ARBA" id="ARBA00023128"/>
    </source>
</evidence>
<accession>A0A423W559</accession>
<evidence type="ECO:0000256" key="6">
    <source>
        <dbReference type="ARBA" id="ARBA00022792"/>
    </source>
</evidence>
<evidence type="ECO:0000313" key="14">
    <source>
        <dbReference type="Proteomes" id="UP000285146"/>
    </source>
</evidence>
<dbReference type="GO" id="GO:0045271">
    <property type="term" value="C:respiratory chain complex I"/>
    <property type="evidence" value="ECO:0007669"/>
    <property type="project" value="UniProtKB-UniRule"/>
</dbReference>
<keyword evidence="14" id="KW-1185">Reference proteome</keyword>
<evidence type="ECO:0000256" key="2">
    <source>
        <dbReference type="ARBA" id="ARBA00007312"/>
    </source>
</evidence>
<keyword evidence="6 11" id="KW-0999">Mitochondrion inner membrane</keyword>
<comment type="caution">
    <text evidence="13">The sequence shown here is derived from an EMBL/GenBank/DDBJ whole genome shotgun (WGS) entry which is preliminary data.</text>
</comment>
<comment type="subcellular location">
    <subcellularLocation>
        <location evidence="1 11">Mitochondrion inner membrane</location>
        <topology evidence="1 11">Single-pass membrane protein</topology>
        <orientation evidence="1 11">Matrix side</orientation>
    </subcellularLocation>
</comment>
<dbReference type="InterPro" id="IPR009346">
    <property type="entry name" value="GRIM-19"/>
</dbReference>
<dbReference type="Proteomes" id="UP000285146">
    <property type="component" value="Unassembled WGS sequence"/>
</dbReference>
<protein>
    <recommendedName>
        <fullName evidence="11">NADH dehydrogenase [ubiquinone] 1 alpha subcomplex subunit 13</fullName>
    </recommendedName>
</protein>
<evidence type="ECO:0000256" key="7">
    <source>
        <dbReference type="ARBA" id="ARBA00022982"/>
    </source>
</evidence>
<gene>
    <name evidence="13" type="ORF">VPNG_08557</name>
</gene>
<evidence type="ECO:0000256" key="5">
    <source>
        <dbReference type="ARBA" id="ARBA00022692"/>
    </source>
</evidence>
<organism evidence="13 14">
    <name type="scientific">Cytospora leucostoma</name>
    <dbReference type="NCBI Taxonomy" id="1230097"/>
    <lineage>
        <taxon>Eukaryota</taxon>
        <taxon>Fungi</taxon>
        <taxon>Dikarya</taxon>
        <taxon>Ascomycota</taxon>
        <taxon>Pezizomycotina</taxon>
        <taxon>Sordariomycetes</taxon>
        <taxon>Sordariomycetidae</taxon>
        <taxon>Diaporthales</taxon>
        <taxon>Cytosporaceae</taxon>
        <taxon>Cytospora</taxon>
    </lineage>
</organism>
<evidence type="ECO:0000256" key="4">
    <source>
        <dbReference type="ARBA" id="ARBA00022660"/>
    </source>
</evidence>
<evidence type="ECO:0000256" key="11">
    <source>
        <dbReference type="RuleBase" id="RU368034"/>
    </source>
</evidence>
<sequence length="204" mass="23565">MAQRIWSRRSLSYAPTGDRIYNDWRTPASPKDERWTKPPDAPIPTPSNDTARYENVKAHTSAIRADATYNQSPVRPSVRVQLDSPTLQPPRESIQDHHPPRNLPARGFKPATLLAIGGAVMIYGWWQYGKGAREQREYAREKMWSRIHLIPALQAEEDRDQVRRYLADQARERELLGGENFKVYNNDRFVKPTFAVTPERTAKK</sequence>
<comment type="similarity">
    <text evidence="2 11">Belongs to the complex I NDUFA13 subunit family.</text>
</comment>
<keyword evidence="10" id="KW-0472">Membrane</keyword>
<dbReference type="EMBL" id="LKEB01000061">
    <property type="protein sequence ID" value="ROV98487.1"/>
    <property type="molecule type" value="Genomic_DNA"/>
</dbReference>
<dbReference type="Pfam" id="PF06212">
    <property type="entry name" value="GRIM-19"/>
    <property type="match status" value="1"/>
</dbReference>
<reference evidence="13 14" key="1">
    <citation type="submission" date="2015-09" db="EMBL/GenBank/DDBJ databases">
        <title>Host preference determinants of Valsa canker pathogens revealed by comparative genomics.</title>
        <authorList>
            <person name="Yin Z."/>
            <person name="Huang L."/>
        </authorList>
    </citation>
    <scope>NUCLEOTIDE SEQUENCE [LARGE SCALE GENOMIC DNA]</scope>
    <source>
        <strain evidence="13 14">SXYLt</strain>
    </source>
</reference>
<proteinExistence type="inferred from homology"/>
<keyword evidence="3 11" id="KW-0813">Transport</keyword>
<keyword evidence="5" id="KW-0812">Transmembrane</keyword>
<dbReference type="STRING" id="1230097.A0A423W559"/>
<evidence type="ECO:0000256" key="12">
    <source>
        <dbReference type="SAM" id="MobiDB-lite"/>
    </source>
</evidence>